<dbReference type="Proteomes" id="UP000647172">
    <property type="component" value="Unassembled WGS sequence"/>
</dbReference>
<feature type="domain" description="Gfo/Idh/MocA-like oxidoreductase N-terminal" evidence="2">
    <location>
        <begin position="5"/>
        <end position="120"/>
    </location>
</feature>
<evidence type="ECO:0000259" key="2">
    <source>
        <dbReference type="Pfam" id="PF01408"/>
    </source>
</evidence>
<accession>A0A919JGB4</accession>
<dbReference type="RefSeq" id="WP_203768328.1">
    <property type="nucleotide sequence ID" value="NZ_BAAAYJ010000035.1"/>
</dbReference>
<dbReference type="InterPro" id="IPR055170">
    <property type="entry name" value="GFO_IDH_MocA-like_dom"/>
</dbReference>
<organism evidence="4 5">
    <name type="scientific">Actinoplanes nipponensis</name>
    <dbReference type="NCBI Taxonomy" id="135950"/>
    <lineage>
        <taxon>Bacteria</taxon>
        <taxon>Bacillati</taxon>
        <taxon>Actinomycetota</taxon>
        <taxon>Actinomycetes</taxon>
        <taxon>Micromonosporales</taxon>
        <taxon>Micromonosporaceae</taxon>
        <taxon>Actinoplanes</taxon>
    </lineage>
</organism>
<dbReference type="GO" id="GO:0000166">
    <property type="term" value="F:nucleotide binding"/>
    <property type="evidence" value="ECO:0007669"/>
    <property type="project" value="InterPro"/>
</dbReference>
<dbReference type="PANTHER" id="PTHR43818:SF11">
    <property type="entry name" value="BCDNA.GH03377"/>
    <property type="match status" value="1"/>
</dbReference>
<evidence type="ECO:0000259" key="3">
    <source>
        <dbReference type="Pfam" id="PF22725"/>
    </source>
</evidence>
<dbReference type="InterPro" id="IPR036291">
    <property type="entry name" value="NAD(P)-bd_dom_sf"/>
</dbReference>
<dbReference type="SUPFAM" id="SSF51735">
    <property type="entry name" value="NAD(P)-binding Rossmann-fold domains"/>
    <property type="match status" value="1"/>
</dbReference>
<proteinExistence type="predicted"/>
<dbReference type="Pfam" id="PF22725">
    <property type="entry name" value="GFO_IDH_MocA_C3"/>
    <property type="match status" value="1"/>
</dbReference>
<dbReference type="Gene3D" id="3.40.50.720">
    <property type="entry name" value="NAD(P)-binding Rossmann-like Domain"/>
    <property type="match status" value="1"/>
</dbReference>
<dbReference type="AlphaFoldDB" id="A0A919JGB4"/>
<dbReference type="GO" id="GO:0016491">
    <property type="term" value="F:oxidoreductase activity"/>
    <property type="evidence" value="ECO:0007669"/>
    <property type="project" value="UniProtKB-KW"/>
</dbReference>
<sequence length="372" mass="38515">MGQPLRVGIVGAGKISGQYGATLARLPQVAVTAVADLDPGRAKLLAEAQPGARVTVLPDLYAAPDVDVVLNLTTPNQHAAVALAAIAAGKHVYGEKPLAATGADGLAVLDAARSAGVRVACAPDTVLGTGVQTARAVVDAGEIGVPHAATAFMTVPGHERWHPDPEFYYQQGGGPLLDMGPYYLTALVHLLGPVRRVTGMSSRPRSERTIGDGPRAGTAFPVDIDTHVTGVLEHDSGALTTLLMSFDVWATRLPFLELYGPRGSLSLPDPNYFDGDVRLRTAGSDSWSVLPPRAGYAGAGRGVGLLDLAEALSRDRPHRAAADVALHVLDVMEAIQASARGGASVAVASTCRRPERIPELIGVGEHAGGDRG</sequence>
<dbReference type="PANTHER" id="PTHR43818">
    <property type="entry name" value="BCDNA.GH03377"/>
    <property type="match status" value="1"/>
</dbReference>
<dbReference type="InterPro" id="IPR000683">
    <property type="entry name" value="Gfo/Idh/MocA-like_OxRdtase_N"/>
</dbReference>
<keyword evidence="1" id="KW-0560">Oxidoreductase</keyword>
<evidence type="ECO:0000256" key="1">
    <source>
        <dbReference type="ARBA" id="ARBA00023002"/>
    </source>
</evidence>
<dbReference type="SUPFAM" id="SSF55347">
    <property type="entry name" value="Glyceraldehyde-3-phosphate dehydrogenase-like, C-terminal domain"/>
    <property type="match status" value="1"/>
</dbReference>
<gene>
    <name evidence="4" type="ORF">Ani05nite_26670</name>
</gene>
<comment type="caution">
    <text evidence="4">The sequence shown here is derived from an EMBL/GenBank/DDBJ whole genome shotgun (WGS) entry which is preliminary data.</text>
</comment>
<evidence type="ECO:0000313" key="4">
    <source>
        <dbReference type="EMBL" id="GIE49133.1"/>
    </source>
</evidence>
<dbReference type="EMBL" id="BOMQ01000030">
    <property type="protein sequence ID" value="GIE49133.1"/>
    <property type="molecule type" value="Genomic_DNA"/>
</dbReference>
<dbReference type="Pfam" id="PF01408">
    <property type="entry name" value="GFO_IDH_MocA"/>
    <property type="match status" value="1"/>
</dbReference>
<keyword evidence="5" id="KW-1185">Reference proteome</keyword>
<reference evidence="4" key="1">
    <citation type="submission" date="2021-01" db="EMBL/GenBank/DDBJ databases">
        <title>Whole genome shotgun sequence of Actinoplanes nipponensis NBRC 14063.</title>
        <authorList>
            <person name="Komaki H."/>
            <person name="Tamura T."/>
        </authorList>
    </citation>
    <scope>NUCLEOTIDE SEQUENCE</scope>
    <source>
        <strain evidence="4">NBRC 14063</strain>
    </source>
</reference>
<evidence type="ECO:0000313" key="5">
    <source>
        <dbReference type="Proteomes" id="UP000647172"/>
    </source>
</evidence>
<feature type="domain" description="GFO/IDH/MocA-like oxidoreductase" evidence="3">
    <location>
        <begin position="131"/>
        <end position="265"/>
    </location>
</feature>
<dbReference type="Gene3D" id="3.30.360.10">
    <property type="entry name" value="Dihydrodipicolinate Reductase, domain 2"/>
    <property type="match status" value="1"/>
</dbReference>
<dbReference type="InterPro" id="IPR050463">
    <property type="entry name" value="Gfo/Idh/MocA_oxidrdct_glycsds"/>
</dbReference>
<name>A0A919JGB4_9ACTN</name>
<protein>
    <submittedName>
        <fullName evidence="4">Oxidoreductase</fullName>
    </submittedName>
</protein>